<evidence type="ECO:0000313" key="5">
    <source>
        <dbReference type="EMBL" id="CAA9449482.1"/>
    </source>
</evidence>
<dbReference type="AlphaFoldDB" id="A0A6J4QTZ8"/>
<dbReference type="Gene3D" id="3.40.50.720">
    <property type="entry name" value="NAD(P)-binding Rossmann-like Domain"/>
    <property type="match status" value="1"/>
</dbReference>
<keyword evidence="2 5" id="KW-0560">Oxidoreductase</keyword>
<dbReference type="SUPFAM" id="SSF55347">
    <property type="entry name" value="Glyceraldehyde-3-phosphate dehydrogenase-like, C-terminal domain"/>
    <property type="match status" value="1"/>
</dbReference>
<evidence type="ECO:0000259" key="3">
    <source>
        <dbReference type="Pfam" id="PF01408"/>
    </source>
</evidence>
<proteinExistence type="inferred from homology"/>
<dbReference type="InterPro" id="IPR000683">
    <property type="entry name" value="Gfo/Idh/MocA-like_OxRdtase_N"/>
</dbReference>
<dbReference type="InterPro" id="IPR050463">
    <property type="entry name" value="Gfo/Idh/MocA_oxidrdct_glycsds"/>
</dbReference>
<dbReference type="PANTHER" id="PTHR43818:SF11">
    <property type="entry name" value="BCDNA.GH03377"/>
    <property type="match status" value="1"/>
</dbReference>
<dbReference type="InterPro" id="IPR036291">
    <property type="entry name" value="NAD(P)-bd_dom_sf"/>
</dbReference>
<reference evidence="5" key="1">
    <citation type="submission" date="2020-02" db="EMBL/GenBank/DDBJ databases">
        <authorList>
            <person name="Meier V. D."/>
        </authorList>
    </citation>
    <scope>NUCLEOTIDE SEQUENCE</scope>
    <source>
        <strain evidence="5">AVDCRST_MAG82</strain>
    </source>
</reference>
<organism evidence="5">
    <name type="scientific">uncultured Rubrobacteraceae bacterium</name>
    <dbReference type="NCBI Taxonomy" id="349277"/>
    <lineage>
        <taxon>Bacteria</taxon>
        <taxon>Bacillati</taxon>
        <taxon>Actinomycetota</taxon>
        <taxon>Rubrobacteria</taxon>
        <taxon>Rubrobacterales</taxon>
        <taxon>Rubrobacteraceae</taxon>
        <taxon>environmental samples</taxon>
    </lineage>
</organism>
<dbReference type="Pfam" id="PF02894">
    <property type="entry name" value="GFO_IDH_MocA_C"/>
    <property type="match status" value="1"/>
</dbReference>
<dbReference type="GO" id="GO:0000166">
    <property type="term" value="F:nucleotide binding"/>
    <property type="evidence" value="ECO:0007669"/>
    <property type="project" value="InterPro"/>
</dbReference>
<dbReference type="Pfam" id="PF01408">
    <property type="entry name" value="GFO_IDH_MocA"/>
    <property type="match status" value="1"/>
</dbReference>
<gene>
    <name evidence="5" type="ORF">AVDCRST_MAG82-3663</name>
</gene>
<dbReference type="Gene3D" id="3.30.360.10">
    <property type="entry name" value="Dihydrodipicolinate Reductase, domain 2"/>
    <property type="match status" value="1"/>
</dbReference>
<dbReference type="PANTHER" id="PTHR43818">
    <property type="entry name" value="BCDNA.GH03377"/>
    <property type="match status" value="1"/>
</dbReference>
<comment type="similarity">
    <text evidence="1">Belongs to the Gfo/Idh/MocA family.</text>
</comment>
<accession>A0A6J4QTZ8</accession>
<dbReference type="InterPro" id="IPR004104">
    <property type="entry name" value="Gfo/Idh/MocA-like_OxRdtase_C"/>
</dbReference>
<dbReference type="SUPFAM" id="SSF51735">
    <property type="entry name" value="NAD(P)-binding Rossmann-fold domains"/>
    <property type="match status" value="1"/>
</dbReference>
<feature type="domain" description="Gfo/Idh/MocA-like oxidoreductase C-terminal" evidence="4">
    <location>
        <begin position="207"/>
        <end position="358"/>
    </location>
</feature>
<name>A0A6J4QTZ8_9ACTN</name>
<evidence type="ECO:0000259" key="4">
    <source>
        <dbReference type="Pfam" id="PF02894"/>
    </source>
</evidence>
<dbReference type="GO" id="GO:0050112">
    <property type="term" value="F:inositol 2-dehydrogenase (NAD+) activity"/>
    <property type="evidence" value="ECO:0007669"/>
    <property type="project" value="UniProtKB-EC"/>
</dbReference>
<evidence type="ECO:0000256" key="1">
    <source>
        <dbReference type="ARBA" id="ARBA00010928"/>
    </source>
</evidence>
<evidence type="ECO:0000256" key="2">
    <source>
        <dbReference type="ARBA" id="ARBA00023002"/>
    </source>
</evidence>
<feature type="domain" description="Gfo/Idh/MocA-like oxidoreductase N-terminal" evidence="3">
    <location>
        <begin position="17"/>
        <end position="136"/>
    </location>
</feature>
<sequence length="366" mass="40627">MLDREYPCCMSEEQRPLKVGVLGAGPISQAAHFEACRKAKNAELYAICDVAQDLLARVVAIHAPEKSYRDYDAMLADPDVDAVIVAVADQFHVPMALKALKAGKHVLVEKPMGVTVEECEELRDTARASGLVVQVGTEKRFDEGITFARNFIREEMGEMIALKAWYCDSTHRYTMTDALQPVIEESERARRPGGNPKSDLRRYYVLGHASHLLDTARFLGGEIEAVRTRLIEKFGAFCWFSEVEFADGSAGHLDLTIKVRMDWHEGFQVYGEHGSVIGKTYNPWYYKSSDVECFSERDGQYRRPLGADGHFFRRQVEGFADSILDGAPMRGANAEDGLAAMRGMAAMARSAETGEAVRLAEAKASA</sequence>
<protein>
    <submittedName>
        <fullName evidence="5">GH109</fullName>
        <ecNumber evidence="5">1.1.1.18</ecNumber>
    </submittedName>
</protein>
<dbReference type="EMBL" id="CADCVA010000447">
    <property type="protein sequence ID" value="CAA9449482.1"/>
    <property type="molecule type" value="Genomic_DNA"/>
</dbReference>
<dbReference type="EC" id="1.1.1.18" evidence="5"/>